<evidence type="ECO:0000256" key="1">
    <source>
        <dbReference type="ARBA" id="ARBA00006817"/>
    </source>
</evidence>
<dbReference type="Gene3D" id="3.30.530.20">
    <property type="match status" value="1"/>
</dbReference>
<comment type="caution">
    <text evidence="3">The sequence shown here is derived from an EMBL/GenBank/DDBJ whole genome shotgun (WGS) entry which is preliminary data.</text>
</comment>
<dbReference type="InterPro" id="IPR013538">
    <property type="entry name" value="ASHA1/2-like_C"/>
</dbReference>
<evidence type="ECO:0000313" key="3">
    <source>
        <dbReference type="EMBL" id="PRI11661.1"/>
    </source>
</evidence>
<accession>A0A2S9QPY8</accession>
<dbReference type="SUPFAM" id="SSF55961">
    <property type="entry name" value="Bet v1-like"/>
    <property type="match status" value="1"/>
</dbReference>
<dbReference type="CDD" id="cd08899">
    <property type="entry name" value="SRPBCC_CalC_Aha1-like_6"/>
    <property type="match status" value="1"/>
</dbReference>
<organism evidence="3 4">
    <name type="scientific">Leucobacter massiliensis</name>
    <dbReference type="NCBI Taxonomy" id="1686285"/>
    <lineage>
        <taxon>Bacteria</taxon>
        <taxon>Bacillati</taxon>
        <taxon>Actinomycetota</taxon>
        <taxon>Actinomycetes</taxon>
        <taxon>Micrococcales</taxon>
        <taxon>Microbacteriaceae</taxon>
        <taxon>Leucobacter</taxon>
    </lineage>
</organism>
<dbReference type="Proteomes" id="UP000238650">
    <property type="component" value="Unassembled WGS sequence"/>
</dbReference>
<sequence>MSEATGRLQRTERGVDLVLVRSLALPLDEAWAAITESEWTERWFGPWEGDARPGGSVRVRMRFEDHEPAIRIRIVACEAPYRLAVEAEEEVGGWKLELHLDEDGEEDSLLRFVHHLDAEGLAGIGEIGPGWEYYLDLLVAATEDTERPGFDQYYPALREAYLSQQP</sequence>
<dbReference type="Pfam" id="PF08327">
    <property type="entry name" value="AHSA1"/>
    <property type="match status" value="1"/>
</dbReference>
<proteinExistence type="inferred from homology"/>
<protein>
    <submittedName>
        <fullName evidence="3">ATPase</fullName>
    </submittedName>
</protein>
<dbReference type="AlphaFoldDB" id="A0A2S9QPY8"/>
<comment type="similarity">
    <text evidence="1">Belongs to the AHA1 family.</text>
</comment>
<name>A0A2S9QPY8_9MICO</name>
<feature type="domain" description="Activator of Hsp90 ATPase homologue 1/2-like C-terminal" evidence="2">
    <location>
        <begin position="25"/>
        <end position="141"/>
    </location>
</feature>
<reference evidence="3 4" key="1">
    <citation type="journal article" date="2017" name="New Microbes New Infect">
        <title>Genome sequence of 'Leucobacter massiliensis' sp. nov. isolated from human pharynx after travel to the 2014 Hajj.</title>
        <authorList>
            <person name="Leangapichart T."/>
            <person name="Gautret P."/>
            <person name="Nguyen T.T."/>
            <person name="Armstrong N."/>
            <person name="Rolain J.M."/>
        </authorList>
    </citation>
    <scope>NUCLEOTIDE SEQUENCE [LARGE SCALE GENOMIC DNA]</scope>
    <source>
        <strain evidence="3 4">122RC15</strain>
    </source>
</reference>
<dbReference type="OrthoDB" id="8117292at2"/>
<evidence type="ECO:0000313" key="4">
    <source>
        <dbReference type="Proteomes" id="UP000238650"/>
    </source>
</evidence>
<dbReference type="EMBL" id="MWZD01000015">
    <property type="protein sequence ID" value="PRI11661.1"/>
    <property type="molecule type" value="Genomic_DNA"/>
</dbReference>
<dbReference type="RefSeq" id="WP_105804935.1">
    <property type="nucleotide sequence ID" value="NZ_MWZD01000015.1"/>
</dbReference>
<keyword evidence="4" id="KW-1185">Reference proteome</keyword>
<evidence type="ECO:0000259" key="2">
    <source>
        <dbReference type="Pfam" id="PF08327"/>
    </source>
</evidence>
<gene>
    <name evidence="3" type="ORF">B4915_05935</name>
</gene>
<dbReference type="InterPro" id="IPR023393">
    <property type="entry name" value="START-like_dom_sf"/>
</dbReference>